<dbReference type="AlphaFoldDB" id="A0A6N6MVZ0"/>
<feature type="region of interest" description="Disordered" evidence="1">
    <location>
        <begin position="53"/>
        <end position="107"/>
    </location>
</feature>
<name>A0A6N6MVZ0_9HYPH</name>
<protein>
    <submittedName>
        <fullName evidence="2">Uncharacterized protein</fullName>
    </submittedName>
</protein>
<keyword evidence="3" id="KW-1185">Reference proteome</keyword>
<sequence length="283" mass="30218">MPSHDGRFTLKLSPDDHLRLAIIAARRRRSMTEIVLEALLPVLHGEVAELSAEADTEPGLPENAVPAAGPAETGVAMRDTGPGAGAHVPPDAPRDAPCGDPASNPGLDSAVSPEVLRLIAEIVRQQIAQAGAVGLRIDEGARVQGGSVKKLMLRIIERAAELLPEDQSFTPVELRELLLAHSDATTVPTLAEVQAVDLKQIADMLVWRGGRGVVFKPLDDRSYTLLPGMKDKANVREALATGRRPRSKRGPMRRDSAETDRARDAAVPSTRVEGHQPPSTSAQ</sequence>
<evidence type="ECO:0000313" key="3">
    <source>
        <dbReference type="Proteomes" id="UP000441523"/>
    </source>
</evidence>
<feature type="compositionally biased region" description="Basic and acidic residues" evidence="1">
    <location>
        <begin position="252"/>
        <end position="264"/>
    </location>
</feature>
<evidence type="ECO:0000313" key="2">
    <source>
        <dbReference type="EMBL" id="KAB1075332.1"/>
    </source>
</evidence>
<feature type="region of interest" description="Disordered" evidence="1">
    <location>
        <begin position="239"/>
        <end position="283"/>
    </location>
</feature>
<accession>A0A6N6MVZ0</accession>
<dbReference type="Proteomes" id="UP000441523">
    <property type="component" value="Unassembled WGS sequence"/>
</dbReference>
<reference evidence="2 3" key="1">
    <citation type="submission" date="2019-09" db="EMBL/GenBank/DDBJ databases">
        <title>YIM 132548 draft genome.</title>
        <authorList>
            <person name="Jiang L."/>
        </authorList>
    </citation>
    <scope>NUCLEOTIDE SEQUENCE [LARGE SCALE GENOMIC DNA]</scope>
    <source>
        <strain evidence="2 3">YIM 132548</strain>
    </source>
</reference>
<organism evidence="2 3">
    <name type="scientific">Methylobacterium planeticum</name>
    <dbReference type="NCBI Taxonomy" id="2615211"/>
    <lineage>
        <taxon>Bacteria</taxon>
        <taxon>Pseudomonadati</taxon>
        <taxon>Pseudomonadota</taxon>
        <taxon>Alphaproteobacteria</taxon>
        <taxon>Hyphomicrobiales</taxon>
        <taxon>Methylobacteriaceae</taxon>
        <taxon>Methylobacterium</taxon>
    </lineage>
</organism>
<comment type="caution">
    <text evidence="2">The sequence shown here is derived from an EMBL/GenBank/DDBJ whole genome shotgun (WGS) entry which is preliminary data.</text>
</comment>
<dbReference type="RefSeq" id="WP_150962199.1">
    <property type="nucleotide sequence ID" value="NZ_VZZJ01000003.1"/>
</dbReference>
<dbReference type="EMBL" id="VZZJ01000003">
    <property type="protein sequence ID" value="KAB1075332.1"/>
    <property type="molecule type" value="Genomic_DNA"/>
</dbReference>
<gene>
    <name evidence="2" type="ORF">F6X51_05480</name>
</gene>
<proteinExistence type="predicted"/>
<evidence type="ECO:0000256" key="1">
    <source>
        <dbReference type="SAM" id="MobiDB-lite"/>
    </source>
</evidence>